<dbReference type="InterPro" id="IPR045177">
    <property type="entry name" value="FDM1-5/IDN2"/>
</dbReference>
<evidence type="ECO:0000256" key="1">
    <source>
        <dbReference type="SAM" id="MobiDB-lite"/>
    </source>
</evidence>
<evidence type="ECO:0000313" key="3">
    <source>
        <dbReference type="EMBL" id="RZC63522.1"/>
    </source>
</evidence>
<name>A0A4Y7JU01_PAPSO</name>
<dbReference type="GO" id="GO:0080188">
    <property type="term" value="P:gene silencing by siRNA-directed DNA methylation"/>
    <property type="evidence" value="ECO:0007669"/>
    <property type="project" value="InterPro"/>
</dbReference>
<dbReference type="Pfam" id="PF03469">
    <property type="entry name" value="XH"/>
    <property type="match status" value="1"/>
</dbReference>
<keyword evidence="4" id="KW-1185">Reference proteome</keyword>
<protein>
    <recommendedName>
        <fullName evidence="2">Factor of DNA methylation 1-5/IDN2 domain-containing protein</fullName>
    </recommendedName>
</protein>
<dbReference type="InterPro" id="IPR005379">
    <property type="entry name" value="FDM1-5/IDN2_XH"/>
</dbReference>
<feature type="region of interest" description="Disordered" evidence="1">
    <location>
        <begin position="1"/>
        <end position="56"/>
    </location>
</feature>
<dbReference type="PANTHER" id="PTHR21596">
    <property type="entry name" value="RIBONUCLEASE P SUBUNIT P38"/>
    <property type="match status" value="1"/>
</dbReference>
<dbReference type="AlphaFoldDB" id="A0A4Y7JU01"/>
<dbReference type="EMBL" id="CM010719">
    <property type="protein sequence ID" value="RZC63522.1"/>
    <property type="molecule type" value="Genomic_DNA"/>
</dbReference>
<dbReference type="PANTHER" id="PTHR21596:SF23">
    <property type="entry name" value="FACTOR OF DNA METHYLATION 4"/>
    <property type="match status" value="1"/>
</dbReference>
<feature type="domain" description="Factor of DNA methylation 1-5/IDN2" evidence="2">
    <location>
        <begin position="165"/>
        <end position="260"/>
    </location>
</feature>
<sequence length="311" mass="35172">MATNGSMCLDEKKKKRSRVVVAADESSKSKKVADRSKSPRLSDDEEFQSAAPTQDQQIEELKGEIEKLQARVRDLEKQVDEKAELETEVEILKEQVDELTGSVESLEDLNQVLTVKEFQHNDELQEARKVLIQEIGEIGESSCTATELLEIGESSSNSQCLVGIKRMGELHSKPFCDALKDICSSSSEDRFSDQSVLLCNFWEQMLKDPLWHPFKVALVDGKHRELLDEEDKLLKGLKNAWGKEAYSTVVNALLELNERATVNEGVAALAHHLRMYHPNEKFIQVSDHILLSSPVQLQVFEEKEEEHKNGN</sequence>
<reference evidence="3 4" key="1">
    <citation type="journal article" date="2018" name="Science">
        <title>The opium poppy genome and morphinan production.</title>
        <authorList>
            <person name="Guo L."/>
            <person name="Winzer T."/>
            <person name="Yang X."/>
            <person name="Li Y."/>
            <person name="Ning Z."/>
            <person name="He Z."/>
            <person name="Teodor R."/>
            <person name="Lu Y."/>
            <person name="Bowser T.A."/>
            <person name="Graham I.A."/>
            <person name="Ye K."/>
        </authorList>
    </citation>
    <scope>NUCLEOTIDE SEQUENCE [LARGE SCALE GENOMIC DNA]</scope>
    <source>
        <strain evidence="4">cv. HN1</strain>
        <tissue evidence="3">Leaves</tissue>
    </source>
</reference>
<evidence type="ECO:0000259" key="2">
    <source>
        <dbReference type="Pfam" id="PF03469"/>
    </source>
</evidence>
<feature type="compositionally biased region" description="Basic and acidic residues" evidence="1">
    <location>
        <begin position="25"/>
        <end position="42"/>
    </location>
</feature>
<evidence type="ECO:0000313" key="4">
    <source>
        <dbReference type="Proteomes" id="UP000316621"/>
    </source>
</evidence>
<dbReference type="Gene3D" id="1.20.5.1700">
    <property type="match status" value="1"/>
</dbReference>
<dbReference type="Proteomes" id="UP000316621">
    <property type="component" value="Chromosome 5"/>
</dbReference>
<accession>A0A4Y7JU01</accession>
<organism evidence="3 4">
    <name type="scientific">Papaver somniferum</name>
    <name type="common">Opium poppy</name>
    <dbReference type="NCBI Taxonomy" id="3469"/>
    <lineage>
        <taxon>Eukaryota</taxon>
        <taxon>Viridiplantae</taxon>
        <taxon>Streptophyta</taxon>
        <taxon>Embryophyta</taxon>
        <taxon>Tracheophyta</taxon>
        <taxon>Spermatophyta</taxon>
        <taxon>Magnoliopsida</taxon>
        <taxon>Ranunculales</taxon>
        <taxon>Papaveraceae</taxon>
        <taxon>Papaveroideae</taxon>
        <taxon>Papaver</taxon>
    </lineage>
</organism>
<gene>
    <name evidence="3" type="ORF">C5167_025248</name>
</gene>
<dbReference type="Gramene" id="RZC63522">
    <property type="protein sequence ID" value="RZC63522"/>
    <property type="gene ID" value="C5167_025248"/>
</dbReference>
<proteinExistence type="predicted"/>